<dbReference type="Pfam" id="PF10672">
    <property type="entry name" value="Methyltrans_SAM"/>
    <property type="match status" value="1"/>
</dbReference>
<dbReference type="Gene3D" id="3.30.750.80">
    <property type="entry name" value="RNA methyltransferase domain (HRMD) like"/>
    <property type="match status" value="1"/>
</dbReference>
<feature type="region of interest" description="Disordered" evidence="4">
    <location>
        <begin position="1"/>
        <end position="33"/>
    </location>
</feature>
<name>A0ABS7MKT4_9ACTN</name>
<dbReference type="EMBL" id="JAIMFO010000006">
    <property type="protein sequence ID" value="MBY4797710.1"/>
    <property type="molecule type" value="Genomic_DNA"/>
</dbReference>
<dbReference type="Gene3D" id="3.40.50.150">
    <property type="entry name" value="Vaccinia Virus protein VP39"/>
    <property type="match status" value="1"/>
</dbReference>
<evidence type="ECO:0000313" key="6">
    <source>
        <dbReference type="EMBL" id="MBY4797710.1"/>
    </source>
</evidence>
<dbReference type="InterPro" id="IPR019614">
    <property type="entry name" value="SAM-dep_methyl-trfase"/>
</dbReference>
<evidence type="ECO:0000256" key="1">
    <source>
        <dbReference type="ARBA" id="ARBA00022603"/>
    </source>
</evidence>
<dbReference type="RefSeq" id="WP_222199427.1">
    <property type="nucleotide sequence ID" value="NZ_JAIMFO010000006.1"/>
</dbReference>
<dbReference type="Proteomes" id="UP000700908">
    <property type="component" value="Unassembled WGS sequence"/>
</dbReference>
<comment type="caution">
    <text evidence="6">The sequence shown here is derived from an EMBL/GenBank/DDBJ whole genome shotgun (WGS) entry which is preliminary data.</text>
</comment>
<evidence type="ECO:0000313" key="7">
    <source>
        <dbReference type="Proteomes" id="UP000700908"/>
    </source>
</evidence>
<dbReference type="GO" id="GO:0008168">
    <property type="term" value="F:methyltransferase activity"/>
    <property type="evidence" value="ECO:0007669"/>
    <property type="project" value="UniProtKB-KW"/>
</dbReference>
<dbReference type="SUPFAM" id="SSF53335">
    <property type="entry name" value="S-adenosyl-L-methionine-dependent methyltransferases"/>
    <property type="match status" value="1"/>
</dbReference>
<dbReference type="PANTHER" id="PTHR43042:SF3">
    <property type="entry name" value="RIBOSOMAL RNA LARGE SUBUNIT METHYLTRANSFERASE YWBD-RELATED"/>
    <property type="match status" value="1"/>
</dbReference>
<evidence type="ECO:0000256" key="3">
    <source>
        <dbReference type="ARBA" id="ARBA00022691"/>
    </source>
</evidence>
<keyword evidence="1 6" id="KW-0489">Methyltransferase</keyword>
<organism evidence="6 7">
    <name type="scientific">Collinsella ureilytica</name>
    <dbReference type="NCBI Taxonomy" id="2869515"/>
    <lineage>
        <taxon>Bacteria</taxon>
        <taxon>Bacillati</taxon>
        <taxon>Actinomycetota</taxon>
        <taxon>Coriobacteriia</taxon>
        <taxon>Coriobacteriales</taxon>
        <taxon>Coriobacteriaceae</taxon>
        <taxon>Collinsella</taxon>
    </lineage>
</organism>
<dbReference type="CDD" id="cd02440">
    <property type="entry name" value="AdoMet_MTases"/>
    <property type="match status" value="1"/>
</dbReference>
<protein>
    <submittedName>
        <fullName evidence="6">Class I SAM-dependent methyltransferase</fullName>
        <ecNumber evidence="6">2.1.1.-</ecNumber>
    </submittedName>
</protein>
<evidence type="ECO:0000256" key="4">
    <source>
        <dbReference type="SAM" id="MobiDB-lite"/>
    </source>
</evidence>
<dbReference type="GO" id="GO:0032259">
    <property type="term" value="P:methylation"/>
    <property type="evidence" value="ECO:0007669"/>
    <property type="project" value="UniProtKB-KW"/>
</dbReference>
<feature type="domain" description="S-adenosylmethionine-dependent methyltransferase" evidence="5">
    <location>
        <begin position="195"/>
        <end position="368"/>
    </location>
</feature>
<sequence>MSSENSSQNGSAIQLSSDRAPATRTAATNEEADLMIFPPTSPLTNSEKPSEHLATVELGNGKKIPVIIPESEQFANRLRKNARVRRRWAKRTGVSCYRVYDADLPDYAAAIDLYEGSPETPGRWLSIAEYAPPATVDKDLARARMADILNLAPAILDVEPNCTFDRTRRRARGGSQYAQKRKAPEAMPDTGHALIQEGGLTFEIDLASYLDTGIFLDTRLVRKLIRSRAQKRHARYFLNLFAYTGTASCYAADAGVQETVTVDLSNTYLDWAERNMELNGFCGPDHHFVRDDCLAWMDDQLKGTNRWDLIFCDPPTFSNSSKMGVRTWDVQRDHVGLLTRIVGLLTEDGEAIFCCNLRRFKPDLEALEAAGVELTEITDQTIPEDFSRNARIHHCYLVRHAQS</sequence>
<reference evidence="6 7" key="1">
    <citation type="submission" date="2021-08" db="EMBL/GenBank/DDBJ databases">
        <title>Collinsella faecalis sp. nov. isolated from swine faeces.</title>
        <authorList>
            <person name="Oh B.S."/>
            <person name="Lee J.H."/>
        </authorList>
    </citation>
    <scope>NUCLEOTIDE SEQUENCE [LARGE SCALE GENOMIC DNA]</scope>
    <source>
        <strain evidence="6 7">AGMB00827</strain>
    </source>
</reference>
<keyword evidence="7" id="KW-1185">Reference proteome</keyword>
<feature type="compositionally biased region" description="Polar residues" evidence="4">
    <location>
        <begin position="1"/>
        <end position="17"/>
    </location>
</feature>
<dbReference type="InterPro" id="IPR029063">
    <property type="entry name" value="SAM-dependent_MTases_sf"/>
</dbReference>
<keyword evidence="2 6" id="KW-0808">Transferase</keyword>
<accession>A0ABS7MKT4</accession>
<keyword evidence="3" id="KW-0949">S-adenosyl-L-methionine</keyword>
<gene>
    <name evidence="6" type="ORF">K6V98_04985</name>
</gene>
<evidence type="ECO:0000259" key="5">
    <source>
        <dbReference type="Pfam" id="PF10672"/>
    </source>
</evidence>
<proteinExistence type="predicted"/>
<evidence type="ECO:0000256" key="2">
    <source>
        <dbReference type="ARBA" id="ARBA00022679"/>
    </source>
</evidence>
<dbReference type="EC" id="2.1.1.-" evidence="6"/>
<dbReference type="PANTHER" id="PTHR43042">
    <property type="entry name" value="SAM-DEPENDENT METHYLTRANSFERASE"/>
    <property type="match status" value="1"/>
</dbReference>